<sequence>MPRGLVPWPDHGWGTARRASGGAVVHAGRMILATCVPARADGIDDRAAQGAA</sequence>
<evidence type="ECO:0000313" key="2">
    <source>
        <dbReference type="Proteomes" id="UP000037387"/>
    </source>
</evidence>
<comment type="caution">
    <text evidence="1">The sequence shown here is derived from an EMBL/GenBank/DDBJ whole genome shotgun (WGS) entry which is preliminary data.</text>
</comment>
<dbReference type="Proteomes" id="UP000037387">
    <property type="component" value="Unassembled WGS sequence"/>
</dbReference>
<protein>
    <submittedName>
        <fullName evidence="1">Uncharacterized protein</fullName>
    </submittedName>
</protein>
<dbReference type="EMBL" id="ATNL01000010">
    <property type="protein sequence ID" value="KON72883.1"/>
    <property type="molecule type" value="Genomic_DNA"/>
</dbReference>
<name>A0A0M0F5V9_CELCE</name>
<proteinExistence type="predicted"/>
<keyword evidence="2" id="KW-1185">Reference proteome</keyword>
<dbReference type="PATRIC" id="fig|1350482.3.peg.2788"/>
<dbReference type="AlphaFoldDB" id="A0A0M0F5V9"/>
<evidence type="ECO:0000313" key="1">
    <source>
        <dbReference type="EMBL" id="KON72883.1"/>
    </source>
</evidence>
<accession>A0A0M0F5V9</accession>
<organism evidence="1 2">
    <name type="scientific">Cellulosimicrobium cellulans F16</name>
    <dbReference type="NCBI Taxonomy" id="1350482"/>
    <lineage>
        <taxon>Bacteria</taxon>
        <taxon>Bacillati</taxon>
        <taxon>Actinomycetota</taxon>
        <taxon>Actinomycetes</taxon>
        <taxon>Micrococcales</taxon>
        <taxon>Promicromonosporaceae</taxon>
        <taxon>Cellulosimicrobium</taxon>
    </lineage>
</organism>
<reference evidence="1 2" key="1">
    <citation type="journal article" date="2015" name="Sci. Rep.">
        <title>Functional and structural properties of a novel cellulosome-like multienzyme complex: efficient glycoside hydrolysis of water-insoluble 7-xylosyl-10-deacetylpaclitaxel.</title>
        <authorList>
            <person name="Dou T.Y."/>
            <person name="Luan H.W."/>
            <person name="Ge G.B."/>
            <person name="Dong M.M."/>
            <person name="Zou H.F."/>
            <person name="He Y.Q."/>
            <person name="Cui P."/>
            <person name="Wang J.Y."/>
            <person name="Hao D.C."/>
            <person name="Yang S.L."/>
            <person name="Yang L."/>
        </authorList>
    </citation>
    <scope>NUCLEOTIDE SEQUENCE [LARGE SCALE GENOMIC DNA]</scope>
    <source>
        <strain evidence="1 2">F16</strain>
    </source>
</reference>
<gene>
    <name evidence="1" type="ORF">M768_20025</name>
</gene>